<dbReference type="PROSITE" id="PS50878">
    <property type="entry name" value="RT_POL"/>
    <property type="match status" value="1"/>
</dbReference>
<dbReference type="SUPFAM" id="SSF56672">
    <property type="entry name" value="DNA/RNA polymerases"/>
    <property type="match status" value="1"/>
</dbReference>
<protein>
    <submittedName>
        <fullName evidence="4">Uncharacterized protein LOC112681332</fullName>
    </submittedName>
</protein>
<dbReference type="InterPro" id="IPR000477">
    <property type="entry name" value="RT_dom"/>
</dbReference>
<dbReference type="InterPro" id="IPR036397">
    <property type="entry name" value="RNaseH_sf"/>
</dbReference>
<evidence type="ECO:0000259" key="1">
    <source>
        <dbReference type="PROSITE" id="PS50878"/>
    </source>
</evidence>
<dbReference type="Proteomes" id="UP000694846">
    <property type="component" value="Unplaced"/>
</dbReference>
<dbReference type="SUPFAM" id="SSF53098">
    <property type="entry name" value="Ribonuclease H-like"/>
    <property type="match status" value="1"/>
</dbReference>
<organism evidence="3 4">
    <name type="scientific">Sipha flava</name>
    <name type="common">yellow sugarcane aphid</name>
    <dbReference type="NCBI Taxonomy" id="143950"/>
    <lineage>
        <taxon>Eukaryota</taxon>
        <taxon>Metazoa</taxon>
        <taxon>Ecdysozoa</taxon>
        <taxon>Arthropoda</taxon>
        <taxon>Hexapoda</taxon>
        <taxon>Insecta</taxon>
        <taxon>Pterygota</taxon>
        <taxon>Neoptera</taxon>
        <taxon>Paraneoptera</taxon>
        <taxon>Hemiptera</taxon>
        <taxon>Sternorrhyncha</taxon>
        <taxon>Aphidomorpha</taxon>
        <taxon>Aphidoidea</taxon>
        <taxon>Aphididae</taxon>
        <taxon>Sipha</taxon>
    </lineage>
</organism>
<dbReference type="Pfam" id="PF00078">
    <property type="entry name" value="RVT_1"/>
    <property type="match status" value="1"/>
</dbReference>
<dbReference type="RefSeq" id="XP_025407385.1">
    <property type="nucleotide sequence ID" value="XM_025551600.1"/>
</dbReference>
<dbReference type="PANTHER" id="PTHR33481">
    <property type="entry name" value="REVERSE TRANSCRIPTASE"/>
    <property type="match status" value="1"/>
</dbReference>
<reference evidence="4" key="1">
    <citation type="submission" date="2025-08" db="UniProtKB">
        <authorList>
            <consortium name="RefSeq"/>
        </authorList>
    </citation>
    <scope>IDENTIFICATION</scope>
    <source>
        <tissue evidence="4">Whole body</tissue>
    </source>
</reference>
<dbReference type="OrthoDB" id="6597836at2759"/>
<dbReference type="InterPro" id="IPR002156">
    <property type="entry name" value="RNaseH_domain"/>
</dbReference>
<feature type="domain" description="Reverse transcriptase" evidence="1">
    <location>
        <begin position="43"/>
        <end position="313"/>
    </location>
</feature>
<dbReference type="PROSITE" id="PS50879">
    <property type="entry name" value="RNASE_H_1"/>
    <property type="match status" value="1"/>
</dbReference>
<dbReference type="CDD" id="cd01650">
    <property type="entry name" value="RT_nLTR_like"/>
    <property type="match status" value="1"/>
</dbReference>
<dbReference type="GeneID" id="112681332"/>
<feature type="domain" description="RNase H type-1" evidence="2">
    <location>
        <begin position="503"/>
        <end position="630"/>
    </location>
</feature>
<dbReference type="Gene3D" id="3.30.420.10">
    <property type="entry name" value="Ribonuclease H-like superfamily/Ribonuclease H"/>
    <property type="match status" value="1"/>
</dbReference>
<evidence type="ECO:0000313" key="3">
    <source>
        <dbReference type="Proteomes" id="UP000694846"/>
    </source>
</evidence>
<keyword evidence="3" id="KW-1185">Reference proteome</keyword>
<dbReference type="GO" id="GO:0003676">
    <property type="term" value="F:nucleic acid binding"/>
    <property type="evidence" value="ECO:0007669"/>
    <property type="project" value="InterPro"/>
</dbReference>
<dbReference type="Pfam" id="PF00075">
    <property type="entry name" value="RNase_H"/>
    <property type="match status" value="1"/>
</dbReference>
<dbReference type="AlphaFoldDB" id="A0A8B8FAK6"/>
<dbReference type="CDD" id="cd09276">
    <property type="entry name" value="Rnase_HI_RT_non_LTR"/>
    <property type="match status" value="1"/>
</dbReference>
<dbReference type="GO" id="GO:0071897">
    <property type="term" value="P:DNA biosynthetic process"/>
    <property type="evidence" value="ECO:0007669"/>
    <property type="project" value="UniProtKB-ARBA"/>
</dbReference>
<gene>
    <name evidence="4" type="primary">LOC112681332</name>
</gene>
<sequence>MQEIIFTLTKCKSHSPGPDSIPYIFIQNFGPNSLKLTLTIFNRIFTEGFWPSTWKNGTVIPIPKPEKDKFKSDGYRPITLLNTLCKILEKVINYRLTWILEKHKYLSKHQYGFRKNKNTIDNLTQINHEINQTLKKKQIMGLVNLDISKAYDCTWRHNIVVKLNQILCQGKTLDLITDFLKDRTFKVKANGHLSKEFTQENGVPQGSALSVTLFLLAIDDIIQSCSLPTKCNLFADDFSYSCRSNNISSVRKHLQTTTDNLVEWARNTGFKFAPTKSNLIIFTKKRKVGELLITLNNKQIPIKKSVKILGIFFDCRRTWKTHIHYLKSSTSQSLNILKILSHTSWGGKSRTLIKIHKSIIQSKIHYGSNIYKSASQSILKKIDSTNNTGLRLAIGAFRSSPIYSIYNTAGEPIPEIKRKDLSLKYITRYYRSNNTNPPLEDSESYDELEKYGIDLKQLIVREQLSTPPWTSPYEINTDLSAFLKTQTSPEMFKRYFLSIIENYKEYQEVYTDASKTQDQVGISIILKSKNILMKLPNTCSIYTAEAIAILEAIKSVIDDEYPKHIILSDSLSTLYSIKNQFKPVDIATKILNNLNEALSKNKQIILMWVPGHSGIEGNELADKQAKIAATNPKIANIAGPSYNDLKRHISHITNTKWLNTWKQQNTKLNTIKRCINRWINNSLKRKEESVLNRLRIGHTRLTHGYLMAKKEPPSCEVCGVQLTVKHIITECLKFQRDRQIIGLDSPLDTALGPNTEENFKMIKFLKLTGLYNLI</sequence>
<accession>A0A8B8FAK6</accession>
<dbReference type="GO" id="GO:0004523">
    <property type="term" value="F:RNA-DNA hybrid ribonuclease activity"/>
    <property type="evidence" value="ECO:0007669"/>
    <property type="project" value="InterPro"/>
</dbReference>
<proteinExistence type="predicted"/>
<dbReference type="InterPro" id="IPR043502">
    <property type="entry name" value="DNA/RNA_pol_sf"/>
</dbReference>
<dbReference type="GO" id="GO:0042575">
    <property type="term" value="C:DNA polymerase complex"/>
    <property type="evidence" value="ECO:0007669"/>
    <property type="project" value="UniProtKB-ARBA"/>
</dbReference>
<dbReference type="PANTHER" id="PTHR33481:SF1">
    <property type="entry name" value="ENDONUCLEASE_EXONUCLEASE_PHOSPHATASE DOMAIN-CONTAINING PROTEIN-RELATED"/>
    <property type="match status" value="1"/>
</dbReference>
<evidence type="ECO:0000259" key="2">
    <source>
        <dbReference type="PROSITE" id="PS50879"/>
    </source>
</evidence>
<dbReference type="InterPro" id="IPR012337">
    <property type="entry name" value="RNaseH-like_sf"/>
</dbReference>
<name>A0A8B8FAK6_9HEMI</name>
<evidence type="ECO:0000313" key="4">
    <source>
        <dbReference type="RefSeq" id="XP_025407385.1"/>
    </source>
</evidence>